<gene>
    <name evidence="2" type="ordered locus">MTR_6g042580</name>
</gene>
<organism evidence="2 4">
    <name type="scientific">Medicago truncatula</name>
    <name type="common">Barrel medic</name>
    <name type="synonym">Medicago tribuloides</name>
    <dbReference type="NCBI Taxonomy" id="3880"/>
    <lineage>
        <taxon>Eukaryota</taxon>
        <taxon>Viridiplantae</taxon>
        <taxon>Streptophyta</taxon>
        <taxon>Embryophyta</taxon>
        <taxon>Tracheophyta</taxon>
        <taxon>Spermatophyta</taxon>
        <taxon>Magnoliopsida</taxon>
        <taxon>eudicotyledons</taxon>
        <taxon>Gunneridae</taxon>
        <taxon>Pentapetalae</taxon>
        <taxon>rosids</taxon>
        <taxon>fabids</taxon>
        <taxon>Fabales</taxon>
        <taxon>Fabaceae</taxon>
        <taxon>Papilionoideae</taxon>
        <taxon>50 kb inversion clade</taxon>
        <taxon>NPAAA clade</taxon>
        <taxon>Hologalegina</taxon>
        <taxon>IRL clade</taxon>
        <taxon>Trifolieae</taxon>
        <taxon>Medicago</taxon>
    </lineage>
</organism>
<evidence type="ECO:0000313" key="3">
    <source>
        <dbReference type="EnsemblPlants" id="AES75357"/>
    </source>
</evidence>
<feature type="region of interest" description="Disordered" evidence="1">
    <location>
        <begin position="1"/>
        <end position="31"/>
    </location>
</feature>
<keyword evidence="4" id="KW-1185">Reference proteome</keyword>
<sequence>MGVNNQSTNSFTHPVQHDTQTHSNHQSTNGYLTTPQTILERPQNHLMGVNNFNQERYQRNNSVDAATLSMRNFPFSANDTTSFITEDRYGRALPLGSCLTSGPQQHMSSPHSTLLSSYRADIAQNSSSNIVGSRGFANWSRNPSRPIIQNQSNHRYHPYGEGSNRRNNSFISNDFNLRPSGNPNRFHSVNDGSIPSAYRPPFCPINNNDLNMFLSSGNANWNSTHDTSTSHRVFGIRDNGARNISIPPPFCPTNNNDFNPRASVDTNRFHVNDVSVPITTPPFCPINTEDMSMFISSGNDNLDSIRATSTSHRVFDIRDTDACRRPMAPPDNCSEGIQNEKKELLLFKDTIPKSSMAEGADDANENDDEHLDLKLHL</sequence>
<dbReference type="EMBL" id="CM001222">
    <property type="protein sequence ID" value="AES75357.2"/>
    <property type="molecule type" value="Genomic_DNA"/>
</dbReference>
<feature type="compositionally biased region" description="Polar residues" evidence="1">
    <location>
        <begin position="1"/>
        <end position="14"/>
    </location>
</feature>
<name>G7KIW2_MEDTR</name>
<feature type="compositionally biased region" description="Polar residues" evidence="1">
    <location>
        <begin position="21"/>
        <end position="31"/>
    </location>
</feature>
<reference evidence="2 4" key="2">
    <citation type="journal article" date="2014" name="BMC Genomics">
        <title>An improved genome release (version Mt4.0) for the model legume Medicago truncatula.</title>
        <authorList>
            <person name="Tang H."/>
            <person name="Krishnakumar V."/>
            <person name="Bidwell S."/>
            <person name="Rosen B."/>
            <person name="Chan A."/>
            <person name="Zhou S."/>
            <person name="Gentzbittel L."/>
            <person name="Childs K.L."/>
            <person name="Yandell M."/>
            <person name="Gundlach H."/>
            <person name="Mayer K.F."/>
            <person name="Schwartz D.C."/>
            <person name="Town C.D."/>
        </authorList>
    </citation>
    <scope>GENOME REANNOTATION</scope>
    <source>
        <strain evidence="3 4">cv. Jemalong A17</strain>
    </source>
</reference>
<accession>A0A0C3VVF9</accession>
<reference evidence="3" key="3">
    <citation type="submission" date="2015-04" db="UniProtKB">
        <authorList>
            <consortium name="EnsemblPlants"/>
        </authorList>
    </citation>
    <scope>IDENTIFICATION</scope>
    <source>
        <strain evidence="3">cv. Jemalong A17</strain>
    </source>
</reference>
<evidence type="ECO:0000256" key="1">
    <source>
        <dbReference type="SAM" id="MobiDB-lite"/>
    </source>
</evidence>
<dbReference type="AlphaFoldDB" id="G7KIW2"/>
<feature type="region of interest" description="Disordered" evidence="1">
    <location>
        <begin position="142"/>
        <end position="172"/>
    </location>
</feature>
<accession>G7KIW2</accession>
<dbReference type="HOGENOM" id="CLU_656172_0_0_1"/>
<dbReference type="EnsemblPlants" id="AES75357">
    <property type="protein sequence ID" value="AES75357"/>
    <property type="gene ID" value="MTR_6g042580"/>
</dbReference>
<evidence type="ECO:0000313" key="4">
    <source>
        <dbReference type="Proteomes" id="UP000002051"/>
    </source>
</evidence>
<dbReference type="Proteomes" id="UP000002051">
    <property type="component" value="Chromosome 6"/>
</dbReference>
<reference evidence="2 4" key="1">
    <citation type="journal article" date="2011" name="Nature">
        <title>The Medicago genome provides insight into the evolution of rhizobial symbioses.</title>
        <authorList>
            <person name="Young N.D."/>
            <person name="Debelle F."/>
            <person name="Oldroyd G.E."/>
            <person name="Geurts R."/>
            <person name="Cannon S.B."/>
            <person name="Udvardi M.K."/>
            <person name="Benedito V.A."/>
            <person name="Mayer K.F."/>
            <person name="Gouzy J."/>
            <person name="Schoof H."/>
            <person name="Van de Peer Y."/>
            <person name="Proost S."/>
            <person name="Cook D.R."/>
            <person name="Meyers B.C."/>
            <person name="Spannagl M."/>
            <person name="Cheung F."/>
            <person name="De Mita S."/>
            <person name="Krishnakumar V."/>
            <person name="Gundlach H."/>
            <person name="Zhou S."/>
            <person name="Mudge J."/>
            <person name="Bharti A.K."/>
            <person name="Murray J.D."/>
            <person name="Naoumkina M.A."/>
            <person name="Rosen B."/>
            <person name="Silverstein K.A."/>
            <person name="Tang H."/>
            <person name="Rombauts S."/>
            <person name="Zhao P.X."/>
            <person name="Zhou P."/>
            <person name="Barbe V."/>
            <person name="Bardou P."/>
            <person name="Bechner M."/>
            <person name="Bellec A."/>
            <person name="Berger A."/>
            <person name="Berges H."/>
            <person name="Bidwell S."/>
            <person name="Bisseling T."/>
            <person name="Choisne N."/>
            <person name="Couloux A."/>
            <person name="Denny R."/>
            <person name="Deshpande S."/>
            <person name="Dai X."/>
            <person name="Doyle J.J."/>
            <person name="Dudez A.M."/>
            <person name="Farmer A.D."/>
            <person name="Fouteau S."/>
            <person name="Franken C."/>
            <person name="Gibelin C."/>
            <person name="Gish J."/>
            <person name="Goldstein S."/>
            <person name="Gonzalez A.J."/>
            <person name="Green P.J."/>
            <person name="Hallab A."/>
            <person name="Hartog M."/>
            <person name="Hua A."/>
            <person name="Humphray S.J."/>
            <person name="Jeong D.H."/>
            <person name="Jing Y."/>
            <person name="Jocker A."/>
            <person name="Kenton S.M."/>
            <person name="Kim D.J."/>
            <person name="Klee K."/>
            <person name="Lai H."/>
            <person name="Lang C."/>
            <person name="Lin S."/>
            <person name="Macmil S.L."/>
            <person name="Magdelenat G."/>
            <person name="Matthews L."/>
            <person name="McCorrison J."/>
            <person name="Monaghan E.L."/>
            <person name="Mun J.H."/>
            <person name="Najar F.Z."/>
            <person name="Nicholson C."/>
            <person name="Noirot C."/>
            <person name="O'Bleness M."/>
            <person name="Paule C.R."/>
            <person name="Poulain J."/>
            <person name="Prion F."/>
            <person name="Qin B."/>
            <person name="Qu C."/>
            <person name="Retzel E.F."/>
            <person name="Riddle C."/>
            <person name="Sallet E."/>
            <person name="Samain S."/>
            <person name="Samson N."/>
            <person name="Sanders I."/>
            <person name="Saurat O."/>
            <person name="Scarpelli C."/>
            <person name="Schiex T."/>
            <person name="Segurens B."/>
            <person name="Severin A.J."/>
            <person name="Sherrier D.J."/>
            <person name="Shi R."/>
            <person name="Sims S."/>
            <person name="Singer S.R."/>
            <person name="Sinharoy S."/>
            <person name="Sterck L."/>
            <person name="Viollet A."/>
            <person name="Wang B.B."/>
            <person name="Wang K."/>
            <person name="Wang M."/>
            <person name="Wang X."/>
            <person name="Warfsmann J."/>
            <person name="Weissenbach J."/>
            <person name="White D.D."/>
            <person name="White J.D."/>
            <person name="Wiley G.B."/>
            <person name="Wincker P."/>
            <person name="Xing Y."/>
            <person name="Yang L."/>
            <person name="Yao Z."/>
            <person name="Ying F."/>
            <person name="Zhai J."/>
            <person name="Zhou L."/>
            <person name="Zuber A."/>
            <person name="Denarie J."/>
            <person name="Dixon R.A."/>
            <person name="May G.D."/>
            <person name="Schwartz D.C."/>
            <person name="Rogers J."/>
            <person name="Quetier F."/>
            <person name="Town C.D."/>
            <person name="Roe B.A."/>
        </authorList>
    </citation>
    <scope>NUCLEOTIDE SEQUENCE [LARGE SCALE GENOMIC DNA]</scope>
    <source>
        <strain evidence="2">A17</strain>
        <strain evidence="3 4">cv. Jemalong A17</strain>
    </source>
</reference>
<evidence type="ECO:0000313" key="2">
    <source>
        <dbReference type="EMBL" id="AES75357.2"/>
    </source>
</evidence>
<protein>
    <submittedName>
        <fullName evidence="2 3">Uncharacterized protein</fullName>
    </submittedName>
</protein>
<feature type="region of interest" description="Disordered" evidence="1">
    <location>
        <begin position="355"/>
        <end position="377"/>
    </location>
</feature>
<feature type="compositionally biased region" description="Polar residues" evidence="1">
    <location>
        <begin position="142"/>
        <end position="153"/>
    </location>
</feature>
<proteinExistence type="predicted"/>
<feature type="compositionally biased region" description="Acidic residues" evidence="1">
    <location>
        <begin position="359"/>
        <end position="370"/>
    </location>
</feature>